<feature type="compositionally biased region" description="Basic residues" evidence="1">
    <location>
        <begin position="1"/>
        <end position="13"/>
    </location>
</feature>
<protein>
    <submittedName>
        <fullName evidence="2">Uncharacterized protein</fullName>
    </submittedName>
</protein>
<reference evidence="2" key="1">
    <citation type="journal article" date="2020" name="Nature">
        <title>Giant virus diversity and host interactions through global metagenomics.</title>
        <authorList>
            <person name="Schulz F."/>
            <person name="Roux S."/>
            <person name="Paez-Espino D."/>
            <person name="Jungbluth S."/>
            <person name="Walsh D.A."/>
            <person name="Denef V.J."/>
            <person name="McMahon K.D."/>
            <person name="Konstantinidis K.T."/>
            <person name="Eloe-Fadrosh E.A."/>
            <person name="Kyrpides N.C."/>
            <person name="Woyke T."/>
        </authorList>
    </citation>
    <scope>NUCLEOTIDE SEQUENCE</scope>
    <source>
        <strain evidence="2">GVMAG-M-3300023179-27</strain>
    </source>
</reference>
<proteinExistence type="predicted"/>
<sequence>MSSRKTKVKKLKIKKEESDKESESESDKEFEIESDKEFEIESDKESEIESDKESEIDSEQESDEESEQEDKPKIKCAAGNCRNYQKHGKYCEKHKKKYYEEEAQRLGKKICNYRACINMFEKDFKFKRCGDCRHKLGKNKDRIHCVVKKCRHYRRNNDKYCNKHQTRKWADRVKASGRKPCTEYTRGCRVILTKDSKNTKCLACRKKANEAAQKRKNKKKRIKVPKGKQRCTKCTKIYDKNIFVGDKGKPVKRCIGCRETGKRADAKRPDRHTISYAKTMANPEAREKYMERKSKWRKNNPEKTAFYSLASRARRINRLGIVEYLKRENENAKKWRANNPEKAKENSKKQLMSPNDLYADYKYEANLRNLEWNIKFELFEKLSNLPCAYCNEFNEKGINGIDRIDSNFGYVDENILPCCTICNMMKNDTNYNTFIKRVFYIVERVFNVKNKKFESCINLFYDSSNASYKSYATRANKKHISFELTNEEFNEITSMDCYLCGKQETKHHSNGIDRIDNTKGYELHNCAPCCYNCNFMKRDYDLELFLEKLHKIYFNFNFIDYECFEAIEEFLSIEHYKCDNKSKRINKNIRFENNESTNLNKIYFDNILAKIDYTVRIGKQEEIYYYSDKLHINGFLKKRGEKKTKKEIEKERHKNKQMQHQSLIEWYNEYNITIRSLELGLKRAKVDGNQEKIKELTEKLKQINESD</sequence>
<dbReference type="AlphaFoldDB" id="A0A6C0EE43"/>
<evidence type="ECO:0000256" key="1">
    <source>
        <dbReference type="SAM" id="MobiDB-lite"/>
    </source>
</evidence>
<accession>A0A6C0EE43</accession>
<name>A0A6C0EE43_9ZZZZ</name>
<feature type="compositionally biased region" description="Acidic residues" evidence="1">
    <location>
        <begin position="56"/>
        <end position="68"/>
    </location>
</feature>
<dbReference type="Gene3D" id="3.30.40.220">
    <property type="match status" value="2"/>
</dbReference>
<dbReference type="EMBL" id="MN739773">
    <property type="protein sequence ID" value="QHT25615.1"/>
    <property type="molecule type" value="Genomic_DNA"/>
</dbReference>
<organism evidence="2">
    <name type="scientific">viral metagenome</name>
    <dbReference type="NCBI Taxonomy" id="1070528"/>
    <lineage>
        <taxon>unclassified sequences</taxon>
        <taxon>metagenomes</taxon>
        <taxon>organismal metagenomes</taxon>
    </lineage>
</organism>
<evidence type="ECO:0000313" key="2">
    <source>
        <dbReference type="EMBL" id="QHT25615.1"/>
    </source>
</evidence>
<feature type="compositionally biased region" description="Basic and acidic residues" evidence="1">
    <location>
        <begin position="14"/>
        <end position="55"/>
    </location>
</feature>
<feature type="region of interest" description="Disordered" evidence="1">
    <location>
        <begin position="1"/>
        <end position="71"/>
    </location>
</feature>